<dbReference type="Gene3D" id="3.30.420.130">
    <property type="entry name" value="Dinitrogenase iron-molybdenum cofactor biosynthesis domain"/>
    <property type="match status" value="1"/>
</dbReference>
<organism evidence="2 3">
    <name type="scientific">Methanobacterium alkalithermotolerans</name>
    <dbReference type="NCBI Taxonomy" id="2731220"/>
    <lineage>
        <taxon>Archaea</taxon>
        <taxon>Methanobacteriati</taxon>
        <taxon>Methanobacteriota</taxon>
        <taxon>Methanomada group</taxon>
        <taxon>Methanobacteria</taxon>
        <taxon>Methanobacteriales</taxon>
        <taxon>Methanobacteriaceae</taxon>
        <taxon>Methanobacterium</taxon>
    </lineage>
</organism>
<dbReference type="Proteomes" id="UP000681041">
    <property type="component" value="Chromosome"/>
</dbReference>
<dbReference type="AlphaFoldDB" id="A0A8T8K3K5"/>
<reference evidence="2" key="1">
    <citation type="submission" date="2020-07" db="EMBL/GenBank/DDBJ databases">
        <title>Methanobacterium. sp. MethCan genome.</title>
        <authorList>
            <person name="Postec A."/>
            <person name="Quemeneur M."/>
        </authorList>
    </citation>
    <scope>NUCLEOTIDE SEQUENCE</scope>
    <source>
        <strain evidence="2">MethCAN</strain>
    </source>
</reference>
<keyword evidence="3" id="KW-1185">Reference proteome</keyword>
<evidence type="ECO:0000313" key="2">
    <source>
        <dbReference type="EMBL" id="QUH23116.1"/>
    </source>
</evidence>
<proteinExistence type="predicted"/>
<name>A0A8T8K3K5_9EURY</name>
<dbReference type="OrthoDB" id="85838at2157"/>
<gene>
    <name evidence="2" type="ORF">HYG87_04680</name>
</gene>
<dbReference type="RefSeq" id="WP_211534063.1">
    <property type="nucleotide sequence ID" value="NZ_CP058560.1"/>
</dbReference>
<dbReference type="CDD" id="cd00562">
    <property type="entry name" value="NifX_NifB"/>
    <property type="match status" value="1"/>
</dbReference>
<evidence type="ECO:0000313" key="3">
    <source>
        <dbReference type="Proteomes" id="UP000681041"/>
    </source>
</evidence>
<dbReference type="InterPro" id="IPR036105">
    <property type="entry name" value="DiNase_FeMo-co_biosyn_sf"/>
</dbReference>
<dbReference type="InterPro" id="IPR003731">
    <property type="entry name" value="Di-Nase_FeMo-co_biosynth"/>
</dbReference>
<evidence type="ECO:0000259" key="1">
    <source>
        <dbReference type="Pfam" id="PF02579"/>
    </source>
</evidence>
<dbReference type="GeneID" id="64820035"/>
<accession>A0A8T8K3K5</accession>
<dbReference type="PANTHER" id="PTHR33937">
    <property type="entry name" value="IRON-MOLYBDENUM PROTEIN-RELATED-RELATED"/>
    <property type="match status" value="1"/>
</dbReference>
<sequence>MKIAVASSNGQQVDYHFGNSPHFLIFELENMKVNFLEIRNTGPEKHKNHDDIFNIRYKLLKDCQMIVCSKIGNEPFIKLKKSGINILEYEGDLESAILKAASFAK</sequence>
<dbReference type="KEGG" id="meme:HYG87_04680"/>
<feature type="domain" description="Dinitrogenase iron-molybdenum cofactor biosynthesis" evidence="1">
    <location>
        <begin position="10"/>
        <end position="99"/>
    </location>
</feature>
<dbReference type="EMBL" id="CP058560">
    <property type="protein sequence ID" value="QUH23116.1"/>
    <property type="molecule type" value="Genomic_DNA"/>
</dbReference>
<protein>
    <submittedName>
        <fullName evidence="2">Nitrogen fixation protein</fullName>
    </submittedName>
</protein>
<dbReference type="Pfam" id="PF02579">
    <property type="entry name" value="Nitro_FeMo-Co"/>
    <property type="match status" value="1"/>
</dbReference>
<dbReference type="PANTHER" id="PTHR33937:SF2">
    <property type="entry name" value="DINITROGENASE IRON-MOLYBDENUM COFACTOR BIOSYNTHESIS DOMAIN-CONTAINING PROTEIN"/>
    <property type="match status" value="1"/>
</dbReference>
<dbReference type="SUPFAM" id="SSF53146">
    <property type="entry name" value="Nitrogenase accessory factor-like"/>
    <property type="match status" value="1"/>
</dbReference>
<dbReference type="InterPro" id="IPR051840">
    <property type="entry name" value="NifX/NifY_domain"/>
</dbReference>